<gene>
    <name evidence="7" type="ORF">UFOPK3770_00394</name>
</gene>
<feature type="domain" description="GS catalytic" evidence="6">
    <location>
        <begin position="128"/>
        <end position="460"/>
    </location>
</feature>
<dbReference type="Gene3D" id="3.30.590.10">
    <property type="entry name" value="Glutamine synthetase/guanido kinase, catalytic domain"/>
    <property type="match status" value="1"/>
</dbReference>
<dbReference type="Pfam" id="PF00120">
    <property type="entry name" value="Gln-synt_C"/>
    <property type="match status" value="1"/>
</dbReference>
<dbReference type="PROSITE" id="PS51987">
    <property type="entry name" value="GS_CATALYTIC"/>
    <property type="match status" value="1"/>
</dbReference>
<evidence type="ECO:0000259" key="5">
    <source>
        <dbReference type="PROSITE" id="PS51986"/>
    </source>
</evidence>
<proteinExistence type="inferred from homology"/>
<dbReference type="InterPro" id="IPR036651">
    <property type="entry name" value="Gln_synt_N_sf"/>
</dbReference>
<dbReference type="AlphaFoldDB" id="A0A6J5Z1F8"/>
<dbReference type="GO" id="GO:0005524">
    <property type="term" value="F:ATP binding"/>
    <property type="evidence" value="ECO:0007669"/>
    <property type="project" value="UniProtKB-KW"/>
</dbReference>
<evidence type="ECO:0000259" key="6">
    <source>
        <dbReference type="PROSITE" id="PS51987"/>
    </source>
</evidence>
<dbReference type="PANTHER" id="PTHR43785">
    <property type="entry name" value="GAMMA-GLUTAMYLPUTRESCINE SYNTHETASE"/>
    <property type="match status" value="1"/>
</dbReference>
<evidence type="ECO:0000313" key="7">
    <source>
        <dbReference type="EMBL" id="CAB4333613.1"/>
    </source>
</evidence>
<dbReference type="InterPro" id="IPR014746">
    <property type="entry name" value="Gln_synth/guanido_kin_cat_dom"/>
</dbReference>
<keyword evidence="2" id="KW-0436">Ligase</keyword>
<protein>
    <submittedName>
        <fullName evidence="7">Unannotated protein</fullName>
    </submittedName>
</protein>
<reference evidence="7" key="1">
    <citation type="submission" date="2020-05" db="EMBL/GenBank/DDBJ databases">
        <authorList>
            <person name="Chiriac C."/>
            <person name="Salcher M."/>
            <person name="Ghai R."/>
            <person name="Kavagutti S V."/>
        </authorList>
    </citation>
    <scope>NUCLEOTIDE SEQUENCE</scope>
</reference>
<dbReference type="PROSITE" id="PS51986">
    <property type="entry name" value="GS_BETA_GRASP"/>
    <property type="match status" value="1"/>
</dbReference>
<keyword evidence="4" id="KW-0067">ATP-binding</keyword>
<dbReference type="InterPro" id="IPR008146">
    <property type="entry name" value="Gln_synth_cat_dom"/>
</dbReference>
<dbReference type="SMART" id="SM01230">
    <property type="entry name" value="Gln-synt_C"/>
    <property type="match status" value="1"/>
</dbReference>
<dbReference type="GO" id="GO:0004356">
    <property type="term" value="F:glutamine synthetase activity"/>
    <property type="evidence" value="ECO:0007669"/>
    <property type="project" value="InterPro"/>
</dbReference>
<evidence type="ECO:0000256" key="4">
    <source>
        <dbReference type="ARBA" id="ARBA00022840"/>
    </source>
</evidence>
<feature type="domain" description="GS beta-grasp" evidence="5">
    <location>
        <begin position="25"/>
        <end position="121"/>
    </location>
</feature>
<dbReference type="SUPFAM" id="SSF54368">
    <property type="entry name" value="Glutamine synthetase, N-terminal domain"/>
    <property type="match status" value="1"/>
</dbReference>
<dbReference type="Gene3D" id="3.10.20.70">
    <property type="entry name" value="Glutamine synthetase, N-terminal domain"/>
    <property type="match status" value="1"/>
</dbReference>
<sequence length="460" mass="51621">MATPKMSTSQAPLSLDQLTAAIHAGEIDTVIVAITDMQGRLQGKRLDAHYFLSDVLAHGTEGCNYLIAVDIDMNTVSGYDISSWDTGYGDMVMDIDLNTLRLVDWHEGTAIILADLKDHHGNLIDESPRSILQNQLQRLKDMGMIALVGTELEFILFNDTYEEAWDSRYNGLTPSNQYNVDYSITGTSRVEPLLRRIRRSMTTAGLVVESVKGECNLGQHEIAFKYTDALATCDNHVIYKTAAKEIAAQDGYALTFMAKFNEREGNSCHIHLSFRGLKDEYVLADDSDPDGLSQMGKHFIAGQLKHMRELSALYAPTINSYKRYQPGSFAPTAIKWGRDNRTCSYRLVGHGPSLRVENRVPGGDVNPYLAVAGMIAAGIDGIEQKLELEPRFDGNAYALESDRVPHTLQMARDLWANSDWAQKTFGAKVHKHYLRQADVELEQFNRAITDWERIRGFERY</sequence>
<evidence type="ECO:0000256" key="3">
    <source>
        <dbReference type="ARBA" id="ARBA00022741"/>
    </source>
</evidence>
<dbReference type="GO" id="GO:0006542">
    <property type="term" value="P:glutamine biosynthetic process"/>
    <property type="evidence" value="ECO:0007669"/>
    <property type="project" value="InterPro"/>
</dbReference>
<dbReference type="PANTHER" id="PTHR43785:SF12">
    <property type="entry name" value="TYPE-1 GLUTAMINE SYNTHETASE 2"/>
    <property type="match status" value="1"/>
</dbReference>
<keyword evidence="3" id="KW-0547">Nucleotide-binding</keyword>
<name>A0A6J5Z1F8_9ZZZZ</name>
<dbReference type="EMBL" id="CAESAJ010000024">
    <property type="protein sequence ID" value="CAB4333613.1"/>
    <property type="molecule type" value="Genomic_DNA"/>
</dbReference>
<comment type="similarity">
    <text evidence="1">Belongs to the glutamine synthetase family.</text>
</comment>
<dbReference type="FunFam" id="3.30.590.10:FF:000005">
    <property type="entry name" value="Probable glutamine synthetase"/>
    <property type="match status" value="1"/>
</dbReference>
<accession>A0A6J5Z1F8</accession>
<dbReference type="SUPFAM" id="SSF55931">
    <property type="entry name" value="Glutamine synthetase/guanido kinase"/>
    <property type="match status" value="1"/>
</dbReference>
<dbReference type="InterPro" id="IPR008147">
    <property type="entry name" value="Gln_synt_N"/>
</dbReference>
<evidence type="ECO:0000256" key="2">
    <source>
        <dbReference type="ARBA" id="ARBA00022598"/>
    </source>
</evidence>
<dbReference type="GO" id="GO:0006576">
    <property type="term" value="P:biogenic amine metabolic process"/>
    <property type="evidence" value="ECO:0007669"/>
    <property type="project" value="UniProtKB-ARBA"/>
</dbReference>
<organism evidence="7">
    <name type="scientific">freshwater metagenome</name>
    <dbReference type="NCBI Taxonomy" id="449393"/>
    <lineage>
        <taxon>unclassified sequences</taxon>
        <taxon>metagenomes</taxon>
        <taxon>ecological metagenomes</taxon>
    </lineage>
</organism>
<evidence type="ECO:0000256" key="1">
    <source>
        <dbReference type="ARBA" id="ARBA00009897"/>
    </source>
</evidence>